<keyword evidence="1" id="KW-0472">Membrane</keyword>
<reference evidence="3 4" key="1">
    <citation type="journal article" date="2011" name="PLoS Pathog.">
        <title>Endophytic Life Strategies Decoded by Genome and Transcriptome Analyses of the Mutualistic Root Symbiont Piriformospora indica.</title>
        <authorList>
            <person name="Zuccaro A."/>
            <person name="Lahrmann U."/>
            <person name="Guldener U."/>
            <person name="Langen G."/>
            <person name="Pfiffi S."/>
            <person name="Biedenkopf D."/>
            <person name="Wong P."/>
            <person name="Samans B."/>
            <person name="Grimm C."/>
            <person name="Basiewicz M."/>
            <person name="Murat C."/>
            <person name="Martin F."/>
            <person name="Kogel K.H."/>
        </authorList>
    </citation>
    <scope>NUCLEOTIDE SEQUENCE [LARGE SCALE GENOMIC DNA]</scope>
    <source>
        <strain evidence="3 4">DSM 11827</strain>
    </source>
</reference>
<gene>
    <name evidence="3" type="ORF">PIIN_04230</name>
</gene>
<keyword evidence="4" id="KW-1185">Reference proteome</keyword>
<evidence type="ECO:0000256" key="1">
    <source>
        <dbReference type="SAM" id="Phobius"/>
    </source>
</evidence>
<evidence type="ECO:0000313" key="3">
    <source>
        <dbReference type="EMBL" id="CCA70291.1"/>
    </source>
</evidence>
<comment type="caution">
    <text evidence="3">The sequence shown here is derived from an EMBL/GenBank/DDBJ whole genome shotgun (WGS) entry which is preliminary data.</text>
</comment>
<keyword evidence="1" id="KW-0812">Transmembrane</keyword>
<evidence type="ECO:0000313" key="4">
    <source>
        <dbReference type="Proteomes" id="UP000007148"/>
    </source>
</evidence>
<dbReference type="HOGENOM" id="CLU_109463_1_0_1"/>
<feature type="transmembrane region" description="Helical" evidence="1">
    <location>
        <begin position="130"/>
        <end position="150"/>
    </location>
</feature>
<feature type="transmembrane region" description="Helical" evidence="1">
    <location>
        <begin position="49"/>
        <end position="72"/>
    </location>
</feature>
<evidence type="ECO:0000256" key="2">
    <source>
        <dbReference type="SAM" id="SignalP"/>
    </source>
</evidence>
<evidence type="ECO:0008006" key="5">
    <source>
        <dbReference type="Google" id="ProtNLM"/>
    </source>
</evidence>
<dbReference type="OMA" id="IRIGGEC"/>
<feature type="transmembrane region" description="Helical" evidence="1">
    <location>
        <begin position="79"/>
        <end position="99"/>
    </location>
</feature>
<accession>G4TG48</accession>
<name>G4TG48_SERID</name>
<protein>
    <recommendedName>
        <fullName evidence="5">MARVEL domain-containing protein</fullName>
    </recommendedName>
</protein>
<dbReference type="OrthoDB" id="3226059at2759"/>
<feature type="signal peptide" evidence="2">
    <location>
        <begin position="1"/>
        <end position="16"/>
    </location>
</feature>
<keyword evidence="1" id="KW-1133">Transmembrane helix</keyword>
<dbReference type="InParanoid" id="G4TG48"/>
<dbReference type="Proteomes" id="UP000007148">
    <property type="component" value="Unassembled WGS sequence"/>
</dbReference>
<dbReference type="EMBL" id="CAFZ01000078">
    <property type="protein sequence ID" value="CCA70291.1"/>
    <property type="molecule type" value="Genomic_DNA"/>
</dbReference>
<organism evidence="3 4">
    <name type="scientific">Serendipita indica (strain DSM 11827)</name>
    <name type="common">Root endophyte fungus</name>
    <name type="synonym">Piriformospora indica</name>
    <dbReference type="NCBI Taxonomy" id="1109443"/>
    <lineage>
        <taxon>Eukaryota</taxon>
        <taxon>Fungi</taxon>
        <taxon>Dikarya</taxon>
        <taxon>Basidiomycota</taxon>
        <taxon>Agaricomycotina</taxon>
        <taxon>Agaricomycetes</taxon>
        <taxon>Sebacinales</taxon>
        <taxon>Serendipitaceae</taxon>
        <taxon>Serendipita</taxon>
    </lineage>
</organism>
<proteinExistence type="predicted"/>
<keyword evidence="2" id="KW-0732">Signal</keyword>
<sequence length="163" mass="17921">MPAATFFYLLLGLVAAAETGLLGYLVHEFEDNGYPAGRGSNGTPNQMRVLIILLLFTASWTTLFAFVFFCFVARGTFAALAGLGTSLLWLAVTIVLWAVSTTFFHRIRIGGECEGEPTISLCRQLETVEALGWTALGLAGLTLIATFFSWRSYRSYRRGGYRV</sequence>
<feature type="chain" id="PRO_5003469083" description="MARVEL domain-containing protein" evidence="2">
    <location>
        <begin position="17"/>
        <end position="163"/>
    </location>
</feature>
<dbReference type="AlphaFoldDB" id="G4TG48"/>